<accession>A0AAV5MUB3</accession>
<sequence length="163" mass="18126">MSKMSHRKVNSQGSIAFSWEDKPGIAKATHPDLPLHALNPTVTTQSLPLPPPCPSLQSPTPSRNTSLKGLRLRREDPFLAAYKECTKTVRNIGKLASESKKNGGLKVRKIKFSFSCKNSSEVVEDNSVRLSNLPPLPKGKIRSSRQDFIQPLEDLEAWNYGLF</sequence>
<proteinExistence type="predicted"/>
<reference evidence="2 3" key="1">
    <citation type="journal article" date="2021" name="Commun. Biol.">
        <title>The genome of Shorea leprosula (Dipterocarpaceae) highlights the ecological relevance of drought in aseasonal tropical rainforests.</title>
        <authorList>
            <person name="Ng K.K.S."/>
            <person name="Kobayashi M.J."/>
            <person name="Fawcett J.A."/>
            <person name="Hatakeyama M."/>
            <person name="Paape T."/>
            <person name="Ng C.H."/>
            <person name="Ang C.C."/>
            <person name="Tnah L.H."/>
            <person name="Lee C.T."/>
            <person name="Nishiyama T."/>
            <person name="Sese J."/>
            <person name="O'Brien M.J."/>
            <person name="Copetti D."/>
            <person name="Mohd Noor M.I."/>
            <person name="Ong R.C."/>
            <person name="Putra M."/>
            <person name="Sireger I.Z."/>
            <person name="Indrioko S."/>
            <person name="Kosugi Y."/>
            <person name="Izuno A."/>
            <person name="Isagi Y."/>
            <person name="Lee S.L."/>
            <person name="Shimizu K.K."/>
        </authorList>
    </citation>
    <scope>NUCLEOTIDE SEQUENCE [LARGE SCALE GENOMIC DNA]</scope>
    <source>
        <strain evidence="2">214</strain>
    </source>
</reference>
<feature type="region of interest" description="Disordered" evidence="1">
    <location>
        <begin position="28"/>
        <end position="70"/>
    </location>
</feature>
<dbReference type="PANTHER" id="PTHR33696">
    <property type="entry name" value="T22J18.15-RELATED"/>
    <property type="match status" value="1"/>
</dbReference>
<dbReference type="EMBL" id="BPVZ01000815">
    <property type="protein sequence ID" value="GKV52699.1"/>
    <property type="molecule type" value="Genomic_DNA"/>
</dbReference>
<evidence type="ECO:0000313" key="3">
    <source>
        <dbReference type="Proteomes" id="UP001054252"/>
    </source>
</evidence>
<dbReference type="Proteomes" id="UP001054252">
    <property type="component" value="Unassembled WGS sequence"/>
</dbReference>
<evidence type="ECO:0000256" key="1">
    <source>
        <dbReference type="SAM" id="MobiDB-lite"/>
    </source>
</evidence>
<comment type="caution">
    <text evidence="2">The sequence shown here is derived from an EMBL/GenBank/DDBJ whole genome shotgun (WGS) entry which is preliminary data.</text>
</comment>
<dbReference type="PANTHER" id="PTHR33696:SF20">
    <property type="entry name" value="DUF688 FAMILY PROTEIN"/>
    <property type="match status" value="1"/>
</dbReference>
<protein>
    <submittedName>
        <fullName evidence="2">Uncharacterized protein</fullName>
    </submittedName>
</protein>
<keyword evidence="3" id="KW-1185">Reference proteome</keyword>
<organism evidence="2 3">
    <name type="scientific">Rubroshorea leprosula</name>
    <dbReference type="NCBI Taxonomy" id="152421"/>
    <lineage>
        <taxon>Eukaryota</taxon>
        <taxon>Viridiplantae</taxon>
        <taxon>Streptophyta</taxon>
        <taxon>Embryophyta</taxon>
        <taxon>Tracheophyta</taxon>
        <taxon>Spermatophyta</taxon>
        <taxon>Magnoliopsida</taxon>
        <taxon>eudicotyledons</taxon>
        <taxon>Gunneridae</taxon>
        <taxon>Pentapetalae</taxon>
        <taxon>rosids</taxon>
        <taxon>malvids</taxon>
        <taxon>Malvales</taxon>
        <taxon>Dipterocarpaceae</taxon>
        <taxon>Rubroshorea</taxon>
    </lineage>
</organism>
<name>A0AAV5MUB3_9ROSI</name>
<dbReference type="AlphaFoldDB" id="A0AAV5MUB3"/>
<gene>
    <name evidence="2" type="ORF">SLEP1_g59270</name>
</gene>
<evidence type="ECO:0000313" key="2">
    <source>
        <dbReference type="EMBL" id="GKV52699.1"/>
    </source>
</evidence>